<reference evidence="2 3" key="1">
    <citation type="journal article" date="2011" name="Science">
        <title>The ecoresponsive genome of Daphnia pulex.</title>
        <authorList>
            <person name="Colbourne J.K."/>
            <person name="Pfrender M.E."/>
            <person name="Gilbert D."/>
            <person name="Thomas W.K."/>
            <person name="Tucker A."/>
            <person name="Oakley T.H."/>
            <person name="Tokishita S."/>
            <person name="Aerts A."/>
            <person name="Arnold G.J."/>
            <person name="Basu M.K."/>
            <person name="Bauer D.J."/>
            <person name="Caceres C.E."/>
            <person name="Carmel L."/>
            <person name="Casola C."/>
            <person name="Choi J.H."/>
            <person name="Detter J.C."/>
            <person name="Dong Q."/>
            <person name="Dusheyko S."/>
            <person name="Eads B.D."/>
            <person name="Frohlich T."/>
            <person name="Geiler-Samerotte K.A."/>
            <person name="Gerlach D."/>
            <person name="Hatcher P."/>
            <person name="Jogdeo S."/>
            <person name="Krijgsveld J."/>
            <person name="Kriventseva E.V."/>
            <person name="Kultz D."/>
            <person name="Laforsch C."/>
            <person name="Lindquist E."/>
            <person name="Lopez J."/>
            <person name="Manak J.R."/>
            <person name="Muller J."/>
            <person name="Pangilinan J."/>
            <person name="Patwardhan R.P."/>
            <person name="Pitluck S."/>
            <person name="Pritham E.J."/>
            <person name="Rechtsteiner A."/>
            <person name="Rho M."/>
            <person name="Rogozin I.B."/>
            <person name="Sakarya O."/>
            <person name="Salamov A."/>
            <person name="Schaack S."/>
            <person name="Shapiro H."/>
            <person name="Shiga Y."/>
            <person name="Skalitzky C."/>
            <person name="Smith Z."/>
            <person name="Souvorov A."/>
            <person name="Sung W."/>
            <person name="Tang Z."/>
            <person name="Tsuchiya D."/>
            <person name="Tu H."/>
            <person name="Vos H."/>
            <person name="Wang M."/>
            <person name="Wolf Y.I."/>
            <person name="Yamagata H."/>
            <person name="Yamada T."/>
            <person name="Ye Y."/>
            <person name="Shaw J.R."/>
            <person name="Andrews J."/>
            <person name="Crease T.J."/>
            <person name="Tang H."/>
            <person name="Lucas S.M."/>
            <person name="Robertson H.M."/>
            <person name="Bork P."/>
            <person name="Koonin E.V."/>
            <person name="Zdobnov E.M."/>
            <person name="Grigoriev I.V."/>
            <person name="Lynch M."/>
            <person name="Boore J.L."/>
        </authorList>
    </citation>
    <scope>NUCLEOTIDE SEQUENCE [LARGE SCALE GENOMIC DNA]</scope>
</reference>
<feature type="chain" id="PRO_5003241524" evidence="1">
    <location>
        <begin position="19"/>
        <end position="74"/>
    </location>
</feature>
<evidence type="ECO:0000313" key="3">
    <source>
        <dbReference type="Proteomes" id="UP000000305"/>
    </source>
</evidence>
<evidence type="ECO:0000313" key="2">
    <source>
        <dbReference type="EMBL" id="EFX73094.1"/>
    </source>
</evidence>
<dbReference type="PhylomeDB" id="E9H5A2"/>
<sequence>MQWGNAFHFFLEFSKAWGLLLPATLATWGVDTGYPDTGYPTLATHKADTGYPDTGYPTLATQRWRHWLPSICNL</sequence>
<organism evidence="2 3">
    <name type="scientific">Daphnia pulex</name>
    <name type="common">Water flea</name>
    <dbReference type="NCBI Taxonomy" id="6669"/>
    <lineage>
        <taxon>Eukaryota</taxon>
        <taxon>Metazoa</taxon>
        <taxon>Ecdysozoa</taxon>
        <taxon>Arthropoda</taxon>
        <taxon>Crustacea</taxon>
        <taxon>Branchiopoda</taxon>
        <taxon>Diplostraca</taxon>
        <taxon>Cladocera</taxon>
        <taxon>Anomopoda</taxon>
        <taxon>Daphniidae</taxon>
        <taxon>Daphnia</taxon>
    </lineage>
</organism>
<dbReference type="HOGENOM" id="CLU_2690349_0_0_1"/>
<accession>E9H5A2</accession>
<dbReference type="Proteomes" id="UP000000305">
    <property type="component" value="Unassembled WGS sequence"/>
</dbReference>
<protein>
    <submittedName>
        <fullName evidence="2">Uncharacterized protein</fullName>
    </submittedName>
</protein>
<feature type="signal peptide" evidence="1">
    <location>
        <begin position="1"/>
        <end position="18"/>
    </location>
</feature>
<dbReference type="KEGG" id="dpx:DAPPUDRAFT_253653"/>
<name>E9H5A2_DAPPU</name>
<proteinExistence type="predicted"/>
<keyword evidence="1" id="KW-0732">Signal</keyword>
<keyword evidence="3" id="KW-1185">Reference proteome</keyword>
<dbReference type="InParanoid" id="E9H5A2"/>
<evidence type="ECO:0000256" key="1">
    <source>
        <dbReference type="SAM" id="SignalP"/>
    </source>
</evidence>
<dbReference type="EMBL" id="GL732593">
    <property type="protein sequence ID" value="EFX73094.1"/>
    <property type="molecule type" value="Genomic_DNA"/>
</dbReference>
<gene>
    <name evidence="2" type="ORF">DAPPUDRAFT_253653</name>
</gene>
<dbReference type="AlphaFoldDB" id="E9H5A2"/>